<feature type="domain" description="HMG box" evidence="4">
    <location>
        <begin position="82"/>
        <end position="146"/>
    </location>
</feature>
<feature type="region of interest" description="Disordered" evidence="3">
    <location>
        <begin position="38"/>
        <end position="84"/>
    </location>
</feature>
<accession>A0ABD3Q926</accession>
<keyword evidence="2" id="KW-0539">Nucleus</keyword>
<comment type="caution">
    <text evidence="5">The sequence shown here is derived from an EMBL/GenBank/DDBJ whole genome shotgun (WGS) entry which is preliminary data.</text>
</comment>
<evidence type="ECO:0000256" key="2">
    <source>
        <dbReference type="PROSITE-ProRule" id="PRU00267"/>
    </source>
</evidence>
<gene>
    <name evidence="5" type="ORF">ACHAW5_008908</name>
</gene>
<dbReference type="SMART" id="SM00398">
    <property type="entry name" value="HMG"/>
    <property type="match status" value="1"/>
</dbReference>
<dbReference type="InterPro" id="IPR009071">
    <property type="entry name" value="HMG_box_dom"/>
</dbReference>
<dbReference type="EMBL" id="JALLAZ020000380">
    <property type="protein sequence ID" value="KAL3796633.1"/>
    <property type="molecule type" value="Genomic_DNA"/>
</dbReference>
<feature type="DNA-binding region" description="HMG box" evidence="2">
    <location>
        <begin position="82"/>
        <end position="146"/>
    </location>
</feature>
<dbReference type="PANTHER" id="PTHR48112">
    <property type="entry name" value="HIGH MOBILITY GROUP PROTEIN DSP1"/>
    <property type="match status" value="1"/>
</dbReference>
<reference evidence="5 6" key="1">
    <citation type="submission" date="2024-10" db="EMBL/GenBank/DDBJ databases">
        <title>Updated reference genomes for cyclostephanoid diatoms.</title>
        <authorList>
            <person name="Roberts W.R."/>
            <person name="Alverson A.J."/>
        </authorList>
    </citation>
    <scope>NUCLEOTIDE SEQUENCE [LARGE SCALE GENOMIC DNA]</scope>
    <source>
        <strain evidence="5 6">AJA276-08</strain>
    </source>
</reference>
<organism evidence="5 6">
    <name type="scientific">Stephanodiscus triporus</name>
    <dbReference type="NCBI Taxonomy" id="2934178"/>
    <lineage>
        <taxon>Eukaryota</taxon>
        <taxon>Sar</taxon>
        <taxon>Stramenopiles</taxon>
        <taxon>Ochrophyta</taxon>
        <taxon>Bacillariophyta</taxon>
        <taxon>Coscinodiscophyceae</taxon>
        <taxon>Thalassiosirophycidae</taxon>
        <taxon>Stephanodiscales</taxon>
        <taxon>Stephanodiscaceae</taxon>
        <taxon>Stephanodiscus</taxon>
    </lineage>
</organism>
<keyword evidence="6" id="KW-1185">Reference proteome</keyword>
<evidence type="ECO:0000259" key="4">
    <source>
        <dbReference type="PROSITE" id="PS50118"/>
    </source>
</evidence>
<dbReference type="Pfam" id="PF09011">
    <property type="entry name" value="HMG_box_2"/>
    <property type="match status" value="1"/>
</dbReference>
<evidence type="ECO:0000256" key="1">
    <source>
        <dbReference type="ARBA" id="ARBA00023125"/>
    </source>
</evidence>
<dbReference type="PANTHER" id="PTHR48112:SF22">
    <property type="entry name" value="MITOCHONDRIAL TRANSCRIPTION FACTOR A, ISOFORM B"/>
    <property type="match status" value="1"/>
</dbReference>
<dbReference type="GO" id="GO:0003677">
    <property type="term" value="F:DNA binding"/>
    <property type="evidence" value="ECO:0007669"/>
    <property type="project" value="UniProtKB-UniRule"/>
</dbReference>
<sequence length="170" mass="18972">MPTKINVSHVEWETLHCVDDSKTAVGRANKHVVNDVGVSSGFDHSSTKVQAENQTTVDNRNASRATNTAKTRGKREKDPNKPKHPISAYLFFAMELRPKLRALGDDTSGVAMGEKWRSVLQEERQRFEIMAIEDSERYYREMVAYNDGRLNSVTPPPPSADADVATNGLI</sequence>
<proteinExistence type="predicted"/>
<evidence type="ECO:0000313" key="5">
    <source>
        <dbReference type="EMBL" id="KAL3796633.1"/>
    </source>
</evidence>
<dbReference type="InterPro" id="IPR036910">
    <property type="entry name" value="HMG_box_dom_sf"/>
</dbReference>
<dbReference type="Gene3D" id="1.10.30.10">
    <property type="entry name" value="High mobility group box domain"/>
    <property type="match status" value="1"/>
</dbReference>
<evidence type="ECO:0000256" key="3">
    <source>
        <dbReference type="SAM" id="MobiDB-lite"/>
    </source>
</evidence>
<protein>
    <recommendedName>
        <fullName evidence="4">HMG box domain-containing protein</fullName>
    </recommendedName>
</protein>
<dbReference type="Proteomes" id="UP001530315">
    <property type="component" value="Unassembled WGS sequence"/>
</dbReference>
<dbReference type="SUPFAM" id="SSF47095">
    <property type="entry name" value="HMG-box"/>
    <property type="match status" value="1"/>
</dbReference>
<dbReference type="InterPro" id="IPR050342">
    <property type="entry name" value="HMGB"/>
</dbReference>
<feature type="compositionally biased region" description="Polar residues" evidence="3">
    <location>
        <begin position="42"/>
        <end position="70"/>
    </location>
</feature>
<dbReference type="PROSITE" id="PS50118">
    <property type="entry name" value="HMG_BOX_2"/>
    <property type="match status" value="1"/>
</dbReference>
<evidence type="ECO:0000313" key="6">
    <source>
        <dbReference type="Proteomes" id="UP001530315"/>
    </source>
</evidence>
<feature type="region of interest" description="Disordered" evidence="3">
    <location>
        <begin position="150"/>
        <end position="170"/>
    </location>
</feature>
<keyword evidence="1 2" id="KW-0238">DNA-binding</keyword>
<dbReference type="GO" id="GO:0005634">
    <property type="term" value="C:nucleus"/>
    <property type="evidence" value="ECO:0007669"/>
    <property type="project" value="UniProtKB-UniRule"/>
</dbReference>
<name>A0ABD3Q926_9STRA</name>
<dbReference type="AlphaFoldDB" id="A0ABD3Q926"/>